<proteinExistence type="predicted"/>
<dbReference type="AlphaFoldDB" id="A0A368PXF7"/>
<dbReference type="OrthoDB" id="10619610at2759"/>
<reference evidence="1" key="2">
    <citation type="submission" date="2015-07" db="EMBL/GenBank/DDBJ databases">
        <authorList>
            <person name="Noorani M."/>
        </authorList>
    </citation>
    <scope>NUCLEOTIDE SEQUENCE</scope>
    <source>
        <strain evidence="1">Yugu1</strain>
    </source>
</reference>
<evidence type="ECO:0000313" key="1">
    <source>
        <dbReference type="EMBL" id="RCV10128.1"/>
    </source>
</evidence>
<name>A0A368PXF7_SETIT</name>
<gene>
    <name evidence="1" type="ORF">SETIT_2G087500v2</name>
</gene>
<dbReference type="EMBL" id="CM003529">
    <property type="protein sequence ID" value="RCV10128.1"/>
    <property type="molecule type" value="Genomic_DNA"/>
</dbReference>
<organism evidence="1">
    <name type="scientific">Setaria italica</name>
    <name type="common">Foxtail millet</name>
    <name type="synonym">Panicum italicum</name>
    <dbReference type="NCBI Taxonomy" id="4555"/>
    <lineage>
        <taxon>Eukaryota</taxon>
        <taxon>Viridiplantae</taxon>
        <taxon>Streptophyta</taxon>
        <taxon>Embryophyta</taxon>
        <taxon>Tracheophyta</taxon>
        <taxon>Spermatophyta</taxon>
        <taxon>Magnoliopsida</taxon>
        <taxon>Liliopsida</taxon>
        <taxon>Poales</taxon>
        <taxon>Poaceae</taxon>
        <taxon>PACMAD clade</taxon>
        <taxon>Panicoideae</taxon>
        <taxon>Panicodae</taxon>
        <taxon>Paniceae</taxon>
        <taxon>Cenchrinae</taxon>
        <taxon>Setaria</taxon>
    </lineage>
</organism>
<accession>A0A368PXF7</accession>
<reference evidence="1" key="1">
    <citation type="journal article" date="2012" name="Nat. Biotechnol.">
        <title>Reference genome sequence of the model plant Setaria.</title>
        <authorList>
            <person name="Bennetzen J.L."/>
            <person name="Schmutz J."/>
            <person name="Wang H."/>
            <person name="Percifield R."/>
            <person name="Hawkins J."/>
            <person name="Pontaroli A.C."/>
            <person name="Estep M."/>
            <person name="Feng L."/>
            <person name="Vaughn J.N."/>
            <person name="Grimwood J."/>
            <person name="Jenkins J."/>
            <person name="Barry K."/>
            <person name="Lindquist E."/>
            <person name="Hellsten U."/>
            <person name="Deshpande S."/>
            <person name="Wang X."/>
            <person name="Wu X."/>
            <person name="Mitros T."/>
            <person name="Triplett J."/>
            <person name="Yang X."/>
            <person name="Ye C.Y."/>
            <person name="Mauro-Herrera M."/>
            <person name="Wang L."/>
            <person name="Li P."/>
            <person name="Sharma M."/>
            <person name="Sharma R."/>
            <person name="Ronald P.C."/>
            <person name="Panaud O."/>
            <person name="Kellogg E.A."/>
            <person name="Brutnell T.P."/>
            <person name="Doust A.N."/>
            <person name="Tuskan G.A."/>
            <person name="Rokhsar D."/>
            <person name="Devos K.M."/>
        </authorList>
    </citation>
    <scope>NUCLEOTIDE SEQUENCE [LARGE SCALE GENOMIC DNA]</scope>
    <source>
        <strain evidence="1">Yugu1</strain>
    </source>
</reference>
<protein>
    <submittedName>
        <fullName evidence="1">Uncharacterized protein</fullName>
    </submittedName>
</protein>
<sequence length="111" mass="11845">MSSRTVPILEVSCTAGVHFPTPSIVPPKGNPSNGALPSIVIIRWLRKVVAELGGTTPRVRQDAVGRVRCLHISFEIPIRGAPRVQPKLIVAIDASGQPSTDTTDCEMTLHG</sequence>